<comment type="caution">
    <text evidence="2">The sequence shown here is derived from an EMBL/GenBank/DDBJ whole genome shotgun (WGS) entry which is preliminary data.</text>
</comment>
<keyword evidence="3" id="KW-1185">Reference proteome</keyword>
<evidence type="ECO:0000256" key="1">
    <source>
        <dbReference type="SAM" id="MobiDB-lite"/>
    </source>
</evidence>
<evidence type="ECO:0000313" key="2">
    <source>
        <dbReference type="EMBL" id="KAH9490527.1"/>
    </source>
</evidence>
<accession>A0A922HL57</accession>
<feature type="region of interest" description="Disordered" evidence="1">
    <location>
        <begin position="1"/>
        <end position="27"/>
    </location>
</feature>
<feature type="compositionally biased region" description="Polar residues" evidence="1">
    <location>
        <begin position="1"/>
        <end position="14"/>
    </location>
</feature>
<reference evidence="2" key="2">
    <citation type="journal article" date="2022" name="Res Sq">
        <title>Comparative Genomics Reveals Insights into the Divergent Evolution of Astigmatic Mites and Household Pest Adaptations.</title>
        <authorList>
            <person name="Xiong Q."/>
            <person name="Wan A.T.-Y."/>
            <person name="Liu X.-Y."/>
            <person name="Fung C.S.-H."/>
            <person name="Xiao X."/>
            <person name="Malainual N."/>
            <person name="Hou J."/>
            <person name="Wang L."/>
            <person name="Wang M."/>
            <person name="Yang K."/>
            <person name="Cui Y."/>
            <person name="Leung E."/>
            <person name="Nong W."/>
            <person name="Shin S.-K."/>
            <person name="Au S."/>
            <person name="Jeong K.Y."/>
            <person name="Chew F.T."/>
            <person name="Hui J."/>
            <person name="Leung T.F."/>
            <person name="Tungtrongchitr A."/>
            <person name="Zhong N."/>
            <person name="Liu Z."/>
            <person name="Tsui S."/>
        </authorList>
    </citation>
    <scope>NUCLEOTIDE SEQUENCE</scope>
    <source>
        <strain evidence="2">Derf</strain>
        <tissue evidence="2">Whole organism</tissue>
    </source>
</reference>
<proteinExistence type="predicted"/>
<dbReference type="AlphaFoldDB" id="A0A922HL57"/>
<organism evidence="2 3">
    <name type="scientific">Dermatophagoides farinae</name>
    <name type="common">American house dust mite</name>
    <dbReference type="NCBI Taxonomy" id="6954"/>
    <lineage>
        <taxon>Eukaryota</taxon>
        <taxon>Metazoa</taxon>
        <taxon>Ecdysozoa</taxon>
        <taxon>Arthropoda</taxon>
        <taxon>Chelicerata</taxon>
        <taxon>Arachnida</taxon>
        <taxon>Acari</taxon>
        <taxon>Acariformes</taxon>
        <taxon>Sarcoptiformes</taxon>
        <taxon>Astigmata</taxon>
        <taxon>Psoroptidia</taxon>
        <taxon>Analgoidea</taxon>
        <taxon>Pyroglyphidae</taxon>
        <taxon>Dermatophagoidinae</taxon>
        <taxon>Dermatophagoides</taxon>
    </lineage>
</organism>
<dbReference type="Proteomes" id="UP000790347">
    <property type="component" value="Unassembled WGS sequence"/>
</dbReference>
<feature type="region of interest" description="Disordered" evidence="1">
    <location>
        <begin position="48"/>
        <end position="71"/>
    </location>
</feature>
<evidence type="ECO:0000313" key="3">
    <source>
        <dbReference type="Proteomes" id="UP000790347"/>
    </source>
</evidence>
<protein>
    <submittedName>
        <fullName evidence="2">Uncharacterized protein</fullName>
    </submittedName>
</protein>
<reference evidence="2" key="1">
    <citation type="submission" date="2013-05" db="EMBL/GenBank/DDBJ databases">
        <authorList>
            <person name="Yim A.K.Y."/>
            <person name="Chan T.F."/>
            <person name="Ji K.M."/>
            <person name="Liu X.Y."/>
            <person name="Zhou J.W."/>
            <person name="Li R.Q."/>
            <person name="Yang K.Y."/>
            <person name="Li J."/>
            <person name="Li M."/>
            <person name="Law P.T.W."/>
            <person name="Wu Y.L."/>
            <person name="Cai Z.L."/>
            <person name="Qin H."/>
            <person name="Bao Y."/>
            <person name="Leung R.K.K."/>
            <person name="Ng P.K.S."/>
            <person name="Zou J."/>
            <person name="Zhong X.J."/>
            <person name="Ran P.X."/>
            <person name="Zhong N.S."/>
            <person name="Liu Z.G."/>
            <person name="Tsui S.K.W."/>
        </authorList>
    </citation>
    <scope>NUCLEOTIDE SEQUENCE</scope>
    <source>
        <strain evidence="2">Derf</strain>
        <tissue evidence="2">Whole organism</tissue>
    </source>
</reference>
<sequence>MDKSSSRTNDVRTFQKTKESNAENTMQKTLTKMIMILRQKLNTNSHYYHHHHHHNHSSTFHYNIINHEKHQ</sequence>
<gene>
    <name evidence="2" type="ORF">DERF_016725</name>
</gene>
<name>A0A922HL57_DERFA</name>
<dbReference type="EMBL" id="ASGP02000010">
    <property type="protein sequence ID" value="KAH9490527.1"/>
    <property type="molecule type" value="Genomic_DNA"/>
</dbReference>